<dbReference type="PANTHER" id="PTHR30363">
    <property type="entry name" value="HTH-TYPE TRANSCRIPTIONAL REGULATOR SRLR-RELATED"/>
    <property type="match status" value="1"/>
</dbReference>
<evidence type="ECO:0000256" key="2">
    <source>
        <dbReference type="ARBA" id="ARBA00023125"/>
    </source>
</evidence>
<name>A0A5C8CEV1_9SPIR</name>
<evidence type="ECO:0000256" key="1">
    <source>
        <dbReference type="ARBA" id="ARBA00023015"/>
    </source>
</evidence>
<dbReference type="GO" id="GO:0003677">
    <property type="term" value="F:DNA binding"/>
    <property type="evidence" value="ECO:0007669"/>
    <property type="project" value="UniProtKB-KW"/>
</dbReference>
<dbReference type="GO" id="GO:0003700">
    <property type="term" value="F:DNA-binding transcription factor activity"/>
    <property type="evidence" value="ECO:0007669"/>
    <property type="project" value="InterPro"/>
</dbReference>
<dbReference type="Proteomes" id="UP000325116">
    <property type="component" value="Unassembled WGS sequence"/>
</dbReference>
<dbReference type="PRINTS" id="PR00037">
    <property type="entry name" value="HTHLACR"/>
</dbReference>
<gene>
    <name evidence="5" type="ORF">EPJ80_07150</name>
</gene>
<dbReference type="AlphaFoldDB" id="A0A5C8CEV1"/>
<comment type="caution">
    <text evidence="5">The sequence shown here is derived from an EMBL/GenBank/DDBJ whole genome shotgun (WGS) entry which is preliminary data.</text>
</comment>
<dbReference type="InterPro" id="IPR018356">
    <property type="entry name" value="Tscrpt_reg_HTH_DeoR_CS"/>
</dbReference>
<protein>
    <submittedName>
        <fullName evidence="5">DeoR/GlpR transcriptional regulator</fullName>
    </submittedName>
</protein>
<sequence length="255" mass="28883">MRVERIDNIIEFVYKNKNVTLDQICDNFNISKSTVRRDLSEILKDSNLQKTYGGITLKNKSDNRKYLTPFNERNIENIDKKLAISKKAATIVEDNDIIFIDSGTTTFYMADYLDKINNLTILTNNLEVIFRAAKYKNINLISLSGTLNRETLSFVGATSISTIKNFNMSKAFMATTGFSILNGVTNSSPLESDIKRTVISKSSKIILLADSSKFNSVSLMTYCDLEDIDILITDKMPDKEIKDYLFDKKISIEIA</sequence>
<keyword evidence="3" id="KW-0804">Transcription</keyword>
<dbReference type="InterPro" id="IPR014036">
    <property type="entry name" value="DeoR-like_C"/>
</dbReference>
<dbReference type="InterPro" id="IPR001034">
    <property type="entry name" value="DeoR_HTH"/>
</dbReference>
<evidence type="ECO:0000313" key="6">
    <source>
        <dbReference type="Proteomes" id="UP000325116"/>
    </source>
</evidence>
<dbReference type="Pfam" id="PF00455">
    <property type="entry name" value="DeoRC"/>
    <property type="match status" value="1"/>
</dbReference>
<evidence type="ECO:0000256" key="3">
    <source>
        <dbReference type="ARBA" id="ARBA00023163"/>
    </source>
</evidence>
<dbReference type="InterPro" id="IPR036390">
    <property type="entry name" value="WH_DNA-bd_sf"/>
</dbReference>
<evidence type="ECO:0000259" key="4">
    <source>
        <dbReference type="PROSITE" id="PS51000"/>
    </source>
</evidence>
<keyword evidence="1" id="KW-0805">Transcription regulation</keyword>
<dbReference type="Gene3D" id="1.10.10.10">
    <property type="entry name" value="Winged helix-like DNA-binding domain superfamily/Winged helix DNA-binding domain"/>
    <property type="match status" value="1"/>
</dbReference>
<accession>A0A5C8CEV1</accession>
<keyword evidence="2" id="KW-0238">DNA-binding</keyword>
<organism evidence="5 6">
    <name type="scientific">Brachyspira aalborgi</name>
    <dbReference type="NCBI Taxonomy" id="29522"/>
    <lineage>
        <taxon>Bacteria</taxon>
        <taxon>Pseudomonadati</taxon>
        <taxon>Spirochaetota</taxon>
        <taxon>Spirochaetia</taxon>
        <taxon>Brachyspirales</taxon>
        <taxon>Brachyspiraceae</taxon>
        <taxon>Brachyspira</taxon>
    </lineage>
</organism>
<dbReference type="RefSeq" id="WP_147758456.1">
    <property type="nucleotide sequence ID" value="NZ_SAXT01000005.1"/>
</dbReference>
<dbReference type="EMBL" id="SAXT01000005">
    <property type="protein sequence ID" value="TXJ11495.1"/>
    <property type="molecule type" value="Genomic_DNA"/>
</dbReference>
<dbReference type="PROSITE" id="PS00894">
    <property type="entry name" value="HTH_DEOR_1"/>
    <property type="match status" value="1"/>
</dbReference>
<dbReference type="SUPFAM" id="SSF46785">
    <property type="entry name" value="Winged helix' DNA-binding domain"/>
    <property type="match status" value="1"/>
</dbReference>
<dbReference type="InterPro" id="IPR036388">
    <property type="entry name" value="WH-like_DNA-bd_sf"/>
</dbReference>
<reference evidence="5 6" key="1">
    <citation type="journal article" date="1992" name="Lakartidningen">
        <title>[Penicillin V and not amoxicillin is the first choice preparation in acute otitis].</title>
        <authorList>
            <person name="Kamme C."/>
            <person name="Lundgren K."/>
            <person name="Prellner K."/>
        </authorList>
    </citation>
    <scope>NUCLEOTIDE SEQUENCE [LARGE SCALE GENOMIC DNA]</scope>
    <source>
        <strain evidence="5 6">W1</strain>
    </source>
</reference>
<dbReference type="SMART" id="SM00420">
    <property type="entry name" value="HTH_DEOR"/>
    <property type="match status" value="1"/>
</dbReference>
<dbReference type="InterPro" id="IPR037171">
    <property type="entry name" value="NagB/RpiA_transferase-like"/>
</dbReference>
<dbReference type="SUPFAM" id="SSF100950">
    <property type="entry name" value="NagB/RpiA/CoA transferase-like"/>
    <property type="match status" value="1"/>
</dbReference>
<dbReference type="PANTHER" id="PTHR30363:SF60">
    <property type="entry name" value="HTH-TYPE TRANSCRIPTIONAL REGULATOR IOLR"/>
    <property type="match status" value="1"/>
</dbReference>
<dbReference type="Gene3D" id="3.40.50.1360">
    <property type="match status" value="1"/>
</dbReference>
<feature type="domain" description="HTH deoR-type" evidence="4">
    <location>
        <begin position="2"/>
        <end position="57"/>
    </location>
</feature>
<dbReference type="PROSITE" id="PS51000">
    <property type="entry name" value="HTH_DEOR_2"/>
    <property type="match status" value="1"/>
</dbReference>
<dbReference type="SMART" id="SM01134">
    <property type="entry name" value="DeoRC"/>
    <property type="match status" value="1"/>
</dbReference>
<evidence type="ECO:0000313" key="5">
    <source>
        <dbReference type="EMBL" id="TXJ11495.1"/>
    </source>
</evidence>
<proteinExistence type="predicted"/>
<dbReference type="InterPro" id="IPR050313">
    <property type="entry name" value="Carb_Metab_HTH_regulators"/>
</dbReference>
<dbReference type="Pfam" id="PF08220">
    <property type="entry name" value="HTH_DeoR"/>
    <property type="match status" value="1"/>
</dbReference>